<dbReference type="SUPFAM" id="SSF51658">
    <property type="entry name" value="Xylose isomerase-like"/>
    <property type="match status" value="1"/>
</dbReference>
<protein>
    <recommendedName>
        <fullName evidence="1">Xylose isomerase-like TIM barrel domain-containing protein</fullName>
    </recommendedName>
</protein>
<dbReference type="EMBL" id="MFIX01000018">
    <property type="protein sequence ID" value="OGG06606.1"/>
    <property type="molecule type" value="Genomic_DNA"/>
</dbReference>
<comment type="caution">
    <text evidence="2">The sequence shown here is derived from an EMBL/GenBank/DDBJ whole genome shotgun (WGS) entry which is preliminary data.</text>
</comment>
<dbReference type="Proteomes" id="UP000179129">
    <property type="component" value="Unassembled WGS sequence"/>
</dbReference>
<gene>
    <name evidence="2" type="ORF">A3F83_15200</name>
</gene>
<dbReference type="Gene3D" id="3.20.20.150">
    <property type="entry name" value="Divalent-metal-dependent TIM barrel enzymes"/>
    <property type="match status" value="1"/>
</dbReference>
<dbReference type="InterPro" id="IPR006311">
    <property type="entry name" value="TAT_signal"/>
</dbReference>
<dbReference type="PROSITE" id="PS51318">
    <property type="entry name" value="TAT"/>
    <property type="match status" value="1"/>
</dbReference>
<evidence type="ECO:0000313" key="3">
    <source>
        <dbReference type="Proteomes" id="UP000179129"/>
    </source>
</evidence>
<name>A0A1F5Z2G4_9BACT</name>
<dbReference type="AlphaFoldDB" id="A0A1F5Z2G4"/>
<dbReference type="InterPro" id="IPR036237">
    <property type="entry name" value="Xyl_isomerase-like_sf"/>
</dbReference>
<dbReference type="PANTHER" id="PTHR12110:SF53">
    <property type="entry name" value="BLR5974 PROTEIN"/>
    <property type="match status" value="1"/>
</dbReference>
<evidence type="ECO:0000313" key="2">
    <source>
        <dbReference type="EMBL" id="OGG06606.1"/>
    </source>
</evidence>
<dbReference type="InterPro" id="IPR013022">
    <property type="entry name" value="Xyl_isomerase-like_TIM-brl"/>
</dbReference>
<dbReference type="InterPro" id="IPR050312">
    <property type="entry name" value="IolE/XylAMocC-like"/>
</dbReference>
<feature type="domain" description="Xylose isomerase-like TIM barrel" evidence="1">
    <location>
        <begin position="81"/>
        <end position="303"/>
    </location>
</feature>
<accession>A0A1F5Z2G4</accession>
<reference evidence="2 3" key="1">
    <citation type="journal article" date="2016" name="Nat. Commun.">
        <title>Thousands of microbial genomes shed light on interconnected biogeochemical processes in an aquifer system.</title>
        <authorList>
            <person name="Anantharaman K."/>
            <person name="Brown C.T."/>
            <person name="Hug L.A."/>
            <person name="Sharon I."/>
            <person name="Castelle C.J."/>
            <person name="Probst A.J."/>
            <person name="Thomas B.C."/>
            <person name="Singh A."/>
            <person name="Wilkins M.J."/>
            <person name="Karaoz U."/>
            <person name="Brodie E.L."/>
            <person name="Williams K.H."/>
            <person name="Hubbard S.S."/>
            <person name="Banfield J.F."/>
        </authorList>
    </citation>
    <scope>NUCLEOTIDE SEQUENCE [LARGE SCALE GENOMIC DNA]</scope>
</reference>
<dbReference type="PANTHER" id="PTHR12110">
    <property type="entry name" value="HYDROXYPYRUVATE ISOMERASE"/>
    <property type="match status" value="1"/>
</dbReference>
<sequence>MSKENDSANRHYSRRDLLKTTVLAAGGATLAGLGACAKPHEMSVEMSIETEKPTHNMQLSLAAYSMRDALTSGQMDLFQFIDWCAEMDLQGTELTSYYFKKDFDNQYLHDLKLRAFRQGVTISGTAIGNNFCLPNGPERDAQLALTRKWIDNAAELTAPHIRIFAGQAPDGVELKTAIGWAADGIKESLDYAAQRGIVLGLENHGGITAKVEDHLAICDMVGEHPWFGINLDTGNYRTKPYEELELAAPRSVNVQIKVEVADENGNGVPADLARVRDILVKANYKGWVALEYEAAEDPKVAIPRYMKELKKLYLG</sequence>
<organism evidence="2 3">
    <name type="scientific">Candidatus Glassbacteria bacterium RIFCSPLOWO2_12_FULL_58_11</name>
    <dbReference type="NCBI Taxonomy" id="1817867"/>
    <lineage>
        <taxon>Bacteria</taxon>
        <taxon>Candidatus Glassiibacteriota</taxon>
    </lineage>
</organism>
<dbReference type="Pfam" id="PF01261">
    <property type="entry name" value="AP_endonuc_2"/>
    <property type="match status" value="1"/>
</dbReference>
<proteinExistence type="predicted"/>
<dbReference type="STRING" id="1817867.A3F83_15200"/>
<evidence type="ECO:0000259" key="1">
    <source>
        <dbReference type="Pfam" id="PF01261"/>
    </source>
</evidence>